<dbReference type="SMART" id="SM00450">
    <property type="entry name" value="RHOD"/>
    <property type="match status" value="1"/>
</dbReference>
<dbReference type="PANTHER" id="PTHR30401">
    <property type="entry name" value="TRNA 2-SELENOURIDINE SYNTHASE"/>
    <property type="match status" value="1"/>
</dbReference>
<dbReference type="CDD" id="cd01520">
    <property type="entry name" value="RHOD_YbbB"/>
    <property type="match status" value="1"/>
</dbReference>
<keyword evidence="2" id="KW-0808">Transferase</keyword>
<dbReference type="Proteomes" id="UP000188219">
    <property type="component" value="Chromosome"/>
</dbReference>
<protein>
    <recommendedName>
        <fullName evidence="2">tRNA 2-selenouridine synthase</fullName>
        <ecNumber evidence="2">2.9.1.3</ecNumber>
    </recommendedName>
</protein>
<feature type="domain" description="Rhodanese" evidence="3">
    <location>
        <begin position="17"/>
        <end position="140"/>
    </location>
</feature>
<dbReference type="OrthoDB" id="9808735at2"/>
<dbReference type="PANTHER" id="PTHR30401:SF0">
    <property type="entry name" value="TRNA 2-SELENOURIDINE SYNTHASE"/>
    <property type="match status" value="1"/>
</dbReference>
<sequence>MSGAGSRPDSTDYREIFLSDRPLIDTRAPLEFNKGSFPCATSLPLMTDAERQKVGTCFKQQGQDAAIKLGHQLVSGAIKEERVNAWAEFARKHPEGYLFCFRGGLRSQISQQWLHEAGVDYPRIQGGYKAMRTFLLNEIESAVSECQFTLVGGMTGTGKTEVLNVLANAVDLEKHANHRGSTFGKRATPQPSQIGFENALAIDFLKRRAAAQHHFVLEDESRLIGRCSVPFSLHQQMRSYPLVWLDDAFENRVERILGDYVIDLCAEFISEHGTEQGPEIFATSLKQNLSNITKRLGGERYRQLAAMMDQALEQQLATGNVERHRDWISSLLQEYYDPMYDYQIEKNAERIIFRGKQQEVVEYLREQAPA</sequence>
<dbReference type="eggNOG" id="COG2603">
    <property type="taxonomic scope" value="Bacteria"/>
</dbReference>
<comment type="function">
    <text evidence="2">Involved in the post-transcriptional modification of the uridine at the wobble position (U34) of tRNA(Lys), tRNA(Glu) and tRNA(Gln). Catalyzes the conversion of 2-thiouridine (S2U-RNA) to 2-selenouridine (Se2U-RNA). Acts in a two-step process involving geranylation of 2-thiouridine (S2U) to S-geranyl-2-thiouridine (geS2U) and subsequent selenation of the latter derivative to 2-selenouridine (Se2U) in the tRNA chain.</text>
</comment>
<dbReference type="SUPFAM" id="SSF52821">
    <property type="entry name" value="Rhodanese/Cell cycle control phosphatase"/>
    <property type="match status" value="1"/>
</dbReference>
<reference evidence="4" key="1">
    <citation type="submission" date="2017-02" db="EMBL/GenBank/DDBJ databases">
        <title>Genome of Microbulbifer agarilyticus GP101.</title>
        <authorList>
            <person name="Jung J."/>
            <person name="Bae S.S."/>
            <person name="Baek K."/>
        </authorList>
    </citation>
    <scope>NUCLEOTIDE SEQUENCE [LARGE SCALE GENOMIC DNA]</scope>
    <source>
        <strain evidence="4">GP101</strain>
    </source>
</reference>
<dbReference type="InterPro" id="IPR001763">
    <property type="entry name" value="Rhodanese-like_dom"/>
</dbReference>
<dbReference type="NCBIfam" id="NF008750">
    <property type="entry name" value="PRK11784.1-2"/>
    <property type="match status" value="1"/>
</dbReference>
<comment type="catalytic activity">
    <reaction evidence="2">
        <text>5-methylaminomethyl-S-(2E)-geranyl-thiouridine(34) in tRNA + selenophosphate + H(+) = 5-methylaminomethyl-2-(Se-phospho)selenouridine(34) in tRNA + (2E)-thiogeraniol</text>
        <dbReference type="Rhea" id="RHEA:60172"/>
        <dbReference type="Rhea" id="RHEA-COMP:14654"/>
        <dbReference type="Rhea" id="RHEA-COMP:15523"/>
        <dbReference type="ChEBI" id="CHEBI:15378"/>
        <dbReference type="ChEBI" id="CHEBI:16144"/>
        <dbReference type="ChEBI" id="CHEBI:140632"/>
        <dbReference type="ChEBI" id="CHEBI:143702"/>
        <dbReference type="ChEBI" id="CHEBI:143703"/>
    </reaction>
</comment>
<dbReference type="GO" id="GO:0043828">
    <property type="term" value="F:tRNA 2-selenouridine synthase activity"/>
    <property type="evidence" value="ECO:0007669"/>
    <property type="project" value="UniProtKB-EC"/>
</dbReference>
<dbReference type="NCBIfam" id="TIGR03167">
    <property type="entry name" value="tRNA_sel_U_synt"/>
    <property type="match status" value="1"/>
</dbReference>
<comment type="catalytic activity">
    <reaction evidence="2">
        <text>5-methylaminomethyl-2-thiouridine(34) in tRNA + selenophosphate + (2E)-geranyl diphosphate + H2O + H(+) = 5-methylaminomethyl-2-selenouridine(34) in tRNA + (2E)-thiogeraniol + phosphate + diphosphate</text>
        <dbReference type="Rhea" id="RHEA:42716"/>
        <dbReference type="Rhea" id="RHEA-COMP:10195"/>
        <dbReference type="Rhea" id="RHEA-COMP:10196"/>
        <dbReference type="ChEBI" id="CHEBI:15377"/>
        <dbReference type="ChEBI" id="CHEBI:15378"/>
        <dbReference type="ChEBI" id="CHEBI:16144"/>
        <dbReference type="ChEBI" id="CHEBI:33019"/>
        <dbReference type="ChEBI" id="CHEBI:43474"/>
        <dbReference type="ChEBI" id="CHEBI:58057"/>
        <dbReference type="ChEBI" id="CHEBI:74455"/>
        <dbReference type="ChEBI" id="CHEBI:82743"/>
        <dbReference type="ChEBI" id="CHEBI:143703"/>
        <dbReference type="EC" id="2.9.1.3"/>
    </reaction>
</comment>
<evidence type="ECO:0000313" key="5">
    <source>
        <dbReference type="Proteomes" id="UP000188219"/>
    </source>
</evidence>
<comment type="subunit">
    <text evidence="2">Monomer.</text>
</comment>
<dbReference type="EC" id="2.9.1.3" evidence="2"/>
<evidence type="ECO:0000313" key="4">
    <source>
        <dbReference type="EMBL" id="AQQ68343.1"/>
    </source>
</evidence>
<name>A0A1Q2M6H5_9GAMM</name>
<gene>
    <name evidence="2" type="primary">selU</name>
    <name evidence="4" type="ORF">Mag101_12375</name>
</gene>
<keyword evidence="1 2" id="KW-0711">Selenium</keyword>
<comment type="similarity">
    <text evidence="2">Belongs to the SelU family.</text>
</comment>
<dbReference type="GO" id="GO:0016765">
    <property type="term" value="F:transferase activity, transferring alkyl or aryl (other than methyl) groups"/>
    <property type="evidence" value="ECO:0007669"/>
    <property type="project" value="UniProtKB-UniRule"/>
</dbReference>
<dbReference type="PROSITE" id="PS50206">
    <property type="entry name" value="RHODANESE_3"/>
    <property type="match status" value="1"/>
</dbReference>
<dbReference type="EMBL" id="CP019650">
    <property type="protein sequence ID" value="AQQ68343.1"/>
    <property type="molecule type" value="Genomic_DNA"/>
</dbReference>
<dbReference type="InterPro" id="IPR058840">
    <property type="entry name" value="AAA_SelU"/>
</dbReference>
<dbReference type="InterPro" id="IPR017582">
    <property type="entry name" value="SelU"/>
</dbReference>
<dbReference type="STRING" id="260552.Mag101_12375"/>
<evidence type="ECO:0000256" key="1">
    <source>
        <dbReference type="ARBA" id="ARBA00023266"/>
    </source>
</evidence>
<evidence type="ECO:0000256" key="2">
    <source>
        <dbReference type="HAMAP-Rule" id="MF_01622"/>
    </source>
</evidence>
<proteinExistence type="inferred from homology"/>
<dbReference type="RefSeq" id="WP_077405416.1">
    <property type="nucleotide sequence ID" value="NZ_CP019650.1"/>
</dbReference>
<dbReference type="KEGG" id="maga:Mag101_12375"/>
<dbReference type="InterPro" id="IPR036873">
    <property type="entry name" value="Rhodanese-like_dom_sf"/>
</dbReference>
<keyword evidence="5" id="KW-1185">Reference proteome</keyword>
<accession>A0A1Q2M6H5</accession>
<dbReference type="NCBIfam" id="NF008751">
    <property type="entry name" value="PRK11784.1-3"/>
    <property type="match status" value="1"/>
</dbReference>
<dbReference type="Pfam" id="PF26341">
    <property type="entry name" value="AAA_SelU"/>
    <property type="match status" value="1"/>
</dbReference>
<evidence type="ECO:0000259" key="3">
    <source>
        <dbReference type="PROSITE" id="PS50206"/>
    </source>
</evidence>
<feature type="active site" description="S-selanylcysteine intermediate" evidence="2">
    <location>
        <position position="100"/>
    </location>
</feature>
<organism evidence="4 5">
    <name type="scientific">Microbulbifer agarilyticus</name>
    <dbReference type="NCBI Taxonomy" id="260552"/>
    <lineage>
        <taxon>Bacteria</taxon>
        <taxon>Pseudomonadati</taxon>
        <taxon>Pseudomonadota</taxon>
        <taxon>Gammaproteobacteria</taxon>
        <taxon>Cellvibrionales</taxon>
        <taxon>Microbulbiferaceae</taxon>
        <taxon>Microbulbifer</taxon>
    </lineage>
</organism>
<comment type="catalytic activity">
    <reaction evidence="2">
        <text>5-methylaminomethyl-2-thiouridine(34) in tRNA + (2E)-geranyl diphosphate = 5-methylaminomethyl-S-(2E)-geranyl-thiouridine(34) in tRNA + diphosphate</text>
        <dbReference type="Rhea" id="RHEA:14085"/>
        <dbReference type="Rhea" id="RHEA-COMP:10195"/>
        <dbReference type="Rhea" id="RHEA-COMP:14654"/>
        <dbReference type="ChEBI" id="CHEBI:33019"/>
        <dbReference type="ChEBI" id="CHEBI:58057"/>
        <dbReference type="ChEBI" id="CHEBI:74455"/>
        <dbReference type="ChEBI" id="CHEBI:140632"/>
    </reaction>
</comment>
<dbReference type="Gene3D" id="3.40.250.10">
    <property type="entry name" value="Rhodanese-like domain"/>
    <property type="match status" value="1"/>
</dbReference>
<dbReference type="AlphaFoldDB" id="A0A1Q2M6H5"/>
<comment type="catalytic activity">
    <reaction evidence="2">
        <text>5-methylaminomethyl-2-(Se-phospho)selenouridine(34) in tRNA + H2O = 5-methylaminomethyl-2-selenouridine(34) in tRNA + phosphate</text>
        <dbReference type="Rhea" id="RHEA:60176"/>
        <dbReference type="Rhea" id="RHEA-COMP:10196"/>
        <dbReference type="Rhea" id="RHEA-COMP:15523"/>
        <dbReference type="ChEBI" id="CHEBI:15377"/>
        <dbReference type="ChEBI" id="CHEBI:43474"/>
        <dbReference type="ChEBI" id="CHEBI:82743"/>
        <dbReference type="ChEBI" id="CHEBI:143702"/>
    </reaction>
</comment>
<dbReference type="HAMAP" id="MF_01622">
    <property type="entry name" value="tRNA_sel_U_synth"/>
    <property type="match status" value="1"/>
</dbReference>
<dbReference type="GO" id="GO:0002098">
    <property type="term" value="P:tRNA wobble uridine modification"/>
    <property type="evidence" value="ECO:0007669"/>
    <property type="project" value="UniProtKB-UniRule"/>
</dbReference>